<dbReference type="InterPro" id="IPR008189">
    <property type="entry name" value="rRNA_ssu_MeTfrase_I"/>
</dbReference>
<dbReference type="STRING" id="456.Ljor_2193"/>
<comment type="function">
    <text evidence="6">Catalyzes the 2'-O-methylation of the ribose of cytidine 1402 (C1402) in 16S rRNA.</text>
</comment>
<dbReference type="EMBL" id="LNYJ01000011">
    <property type="protein sequence ID" value="KTD17887.1"/>
    <property type="molecule type" value="Genomic_DNA"/>
</dbReference>
<gene>
    <name evidence="6" type="primary">rsmI</name>
    <name evidence="9" type="ORF">Ljor_2193</name>
</gene>
<dbReference type="GO" id="GO:0070677">
    <property type="term" value="F:rRNA (cytosine-2'-O-)-methyltransferase activity"/>
    <property type="evidence" value="ECO:0007669"/>
    <property type="project" value="UniProtKB-UniRule"/>
</dbReference>
<comment type="caution">
    <text evidence="9">The sequence shown here is derived from an EMBL/GenBank/DDBJ whole genome shotgun (WGS) entry which is preliminary data.</text>
</comment>
<dbReference type="PIRSF" id="PIRSF005917">
    <property type="entry name" value="MTase_YraL"/>
    <property type="match status" value="1"/>
</dbReference>
<dbReference type="InterPro" id="IPR053910">
    <property type="entry name" value="RsmI_HTH"/>
</dbReference>
<dbReference type="AlphaFoldDB" id="A0A0W0VCR7"/>
<dbReference type="InterPro" id="IPR014777">
    <property type="entry name" value="4pyrrole_Mease_sub1"/>
</dbReference>
<dbReference type="RefSeq" id="WP_058471603.1">
    <property type="nucleotide sequence ID" value="NZ_CAAAIC010000001.1"/>
</dbReference>
<evidence type="ECO:0000313" key="9">
    <source>
        <dbReference type="EMBL" id="KTD17887.1"/>
    </source>
</evidence>
<evidence type="ECO:0000256" key="4">
    <source>
        <dbReference type="ARBA" id="ARBA00022679"/>
    </source>
</evidence>
<keyword evidence="3 6" id="KW-0489">Methyltransferase</keyword>
<dbReference type="Pfam" id="PF00590">
    <property type="entry name" value="TP_methylase"/>
    <property type="match status" value="1"/>
</dbReference>
<feature type="domain" description="Tetrapyrrole methylase" evidence="7">
    <location>
        <begin position="11"/>
        <end position="211"/>
    </location>
</feature>
<dbReference type="FunFam" id="3.40.1010.10:FF:000007">
    <property type="entry name" value="Ribosomal RNA small subunit methyltransferase I"/>
    <property type="match status" value="1"/>
</dbReference>
<dbReference type="Proteomes" id="UP000055035">
    <property type="component" value="Unassembled WGS sequence"/>
</dbReference>
<dbReference type="SUPFAM" id="SSF53790">
    <property type="entry name" value="Tetrapyrrole methylase"/>
    <property type="match status" value="1"/>
</dbReference>
<dbReference type="EC" id="2.1.1.198" evidence="6"/>
<dbReference type="InterPro" id="IPR035996">
    <property type="entry name" value="4pyrrol_Methylase_sf"/>
</dbReference>
<keyword evidence="5 6" id="KW-0949">S-adenosyl-L-methionine</keyword>
<dbReference type="PATRIC" id="fig|456.5.peg.2362"/>
<accession>A0A0W0VCR7</accession>
<feature type="domain" description="RsmI HTH" evidence="8">
    <location>
        <begin position="243"/>
        <end position="280"/>
    </location>
</feature>
<evidence type="ECO:0000256" key="6">
    <source>
        <dbReference type="HAMAP-Rule" id="MF_01877"/>
    </source>
</evidence>
<dbReference type="InterPro" id="IPR018063">
    <property type="entry name" value="SAM_MeTrfase_RsmI_CS"/>
</dbReference>
<keyword evidence="4 6" id="KW-0808">Transferase</keyword>
<evidence type="ECO:0000256" key="1">
    <source>
        <dbReference type="ARBA" id="ARBA00022490"/>
    </source>
</evidence>
<evidence type="ECO:0000256" key="2">
    <source>
        <dbReference type="ARBA" id="ARBA00022552"/>
    </source>
</evidence>
<comment type="similarity">
    <text evidence="6">Belongs to the methyltransferase superfamily. RsmI family.</text>
</comment>
<name>A0A0W0VCR7_9GAMM</name>
<dbReference type="Gene3D" id="3.30.950.10">
    <property type="entry name" value="Methyltransferase, Cobalt-precorrin-4 Transmethylase, Domain 2"/>
    <property type="match status" value="1"/>
</dbReference>
<dbReference type="HAMAP" id="MF_01877">
    <property type="entry name" value="16SrRNA_methyltr_I"/>
    <property type="match status" value="1"/>
</dbReference>
<evidence type="ECO:0000256" key="5">
    <source>
        <dbReference type="ARBA" id="ARBA00022691"/>
    </source>
</evidence>
<dbReference type="FunFam" id="3.30.950.10:FF:000002">
    <property type="entry name" value="Ribosomal RNA small subunit methyltransferase I"/>
    <property type="match status" value="1"/>
</dbReference>
<keyword evidence="2 6" id="KW-0698">rRNA processing</keyword>
<dbReference type="NCBIfam" id="TIGR00096">
    <property type="entry name" value="16S rRNA (cytidine(1402)-2'-O)-methyltransferase"/>
    <property type="match status" value="1"/>
</dbReference>
<evidence type="ECO:0000256" key="3">
    <source>
        <dbReference type="ARBA" id="ARBA00022603"/>
    </source>
</evidence>
<dbReference type="Pfam" id="PF23016">
    <property type="entry name" value="RsmI_C"/>
    <property type="match status" value="1"/>
</dbReference>
<dbReference type="GO" id="GO:0005737">
    <property type="term" value="C:cytoplasm"/>
    <property type="evidence" value="ECO:0007669"/>
    <property type="project" value="UniProtKB-SubCell"/>
</dbReference>
<comment type="subcellular location">
    <subcellularLocation>
        <location evidence="6">Cytoplasm</location>
    </subcellularLocation>
</comment>
<evidence type="ECO:0000259" key="8">
    <source>
        <dbReference type="Pfam" id="PF23016"/>
    </source>
</evidence>
<dbReference type="Gene3D" id="3.40.1010.10">
    <property type="entry name" value="Cobalt-precorrin-4 Transmethylase, Domain 1"/>
    <property type="match status" value="1"/>
</dbReference>
<dbReference type="PANTHER" id="PTHR46111">
    <property type="entry name" value="RIBOSOMAL RNA SMALL SUBUNIT METHYLTRANSFERASE I"/>
    <property type="match status" value="1"/>
</dbReference>
<keyword evidence="10" id="KW-1185">Reference proteome</keyword>
<dbReference type="PANTHER" id="PTHR46111:SF1">
    <property type="entry name" value="RIBOSOMAL RNA SMALL SUBUNIT METHYLTRANSFERASE I"/>
    <property type="match status" value="1"/>
</dbReference>
<dbReference type="InterPro" id="IPR000878">
    <property type="entry name" value="4pyrrol_Mease"/>
</dbReference>
<organism evidence="9 10">
    <name type="scientific">Legionella jordanis</name>
    <dbReference type="NCBI Taxonomy" id="456"/>
    <lineage>
        <taxon>Bacteria</taxon>
        <taxon>Pseudomonadati</taxon>
        <taxon>Pseudomonadota</taxon>
        <taxon>Gammaproteobacteria</taxon>
        <taxon>Legionellales</taxon>
        <taxon>Legionellaceae</taxon>
        <taxon>Legionella</taxon>
    </lineage>
</organism>
<keyword evidence="1 6" id="KW-0963">Cytoplasm</keyword>
<dbReference type="OrthoDB" id="9809084at2"/>
<sequence>MVKSSATSYGTLYIVATPIGNREDISIRALNTLSAVDSILAEDTRHSLQLLTSLGLQKPLISLHAHNEAEKSQQIIDALQNGKSFALISDAGTPLISDPGFTLVRLAREKNIEVIPIPGPCALITALSAAGVPCDSFIFSGFLPAKSKARKDKLNELRQLEHTVVLYESTHRILDCLKDIAEAFGADYCFVLAKELTKAYERFIHGNSAEIISWLDEDEAHVKGEFVLILPAKPSVNDRKHEEEILSLLLKEVPLKQAVKLTSQITKANKNEVYKLALRLEQELKFK</sequence>
<evidence type="ECO:0000259" key="7">
    <source>
        <dbReference type="Pfam" id="PF00590"/>
    </source>
</evidence>
<reference evidence="9 10" key="1">
    <citation type="submission" date="2015-11" db="EMBL/GenBank/DDBJ databases">
        <title>Genomic analysis of 38 Legionella species identifies large and diverse effector repertoires.</title>
        <authorList>
            <person name="Burstein D."/>
            <person name="Amaro F."/>
            <person name="Zusman T."/>
            <person name="Lifshitz Z."/>
            <person name="Cohen O."/>
            <person name="Gilbert J.A."/>
            <person name="Pupko T."/>
            <person name="Shuman H.A."/>
            <person name="Segal G."/>
        </authorList>
    </citation>
    <scope>NUCLEOTIDE SEQUENCE [LARGE SCALE GENOMIC DNA]</scope>
    <source>
        <strain evidence="9 10">BL-540</strain>
    </source>
</reference>
<evidence type="ECO:0000313" key="10">
    <source>
        <dbReference type="Proteomes" id="UP000055035"/>
    </source>
</evidence>
<protein>
    <recommendedName>
        <fullName evidence="6">Ribosomal RNA small subunit methyltransferase I</fullName>
        <ecNumber evidence="6">2.1.1.198</ecNumber>
    </recommendedName>
    <alternativeName>
        <fullName evidence="6">16S rRNA 2'-O-ribose C1402 methyltransferase</fullName>
    </alternativeName>
    <alternativeName>
        <fullName evidence="6">rRNA (cytidine-2'-O-)-methyltransferase RsmI</fullName>
    </alternativeName>
</protein>
<dbReference type="PROSITE" id="PS01296">
    <property type="entry name" value="RSMI"/>
    <property type="match status" value="1"/>
</dbReference>
<comment type="catalytic activity">
    <reaction evidence="6">
        <text>cytidine(1402) in 16S rRNA + S-adenosyl-L-methionine = 2'-O-methylcytidine(1402) in 16S rRNA + S-adenosyl-L-homocysteine + H(+)</text>
        <dbReference type="Rhea" id="RHEA:42924"/>
        <dbReference type="Rhea" id="RHEA-COMP:10285"/>
        <dbReference type="Rhea" id="RHEA-COMP:10286"/>
        <dbReference type="ChEBI" id="CHEBI:15378"/>
        <dbReference type="ChEBI" id="CHEBI:57856"/>
        <dbReference type="ChEBI" id="CHEBI:59789"/>
        <dbReference type="ChEBI" id="CHEBI:74495"/>
        <dbReference type="ChEBI" id="CHEBI:82748"/>
        <dbReference type="EC" id="2.1.1.198"/>
    </reaction>
</comment>
<dbReference type="CDD" id="cd11648">
    <property type="entry name" value="RsmI"/>
    <property type="match status" value="1"/>
</dbReference>
<proteinExistence type="inferred from homology"/>
<dbReference type="InterPro" id="IPR014776">
    <property type="entry name" value="4pyrrole_Mease_sub2"/>
</dbReference>